<gene>
    <name evidence="7" type="primary">tauD1</name>
    <name evidence="7" type="ORF">HPF_07730</name>
</gene>
<dbReference type="GO" id="GO:0005737">
    <property type="term" value="C:cytoplasm"/>
    <property type="evidence" value="ECO:0007669"/>
    <property type="project" value="TreeGrafter"/>
</dbReference>
<evidence type="ECO:0000313" key="8">
    <source>
        <dbReference type="Proteomes" id="UP000293912"/>
    </source>
</evidence>
<keyword evidence="8" id="KW-1185">Reference proteome</keyword>
<keyword evidence="5" id="KW-0408">Iron</keyword>
<dbReference type="Proteomes" id="UP000293912">
    <property type="component" value="Chromosome"/>
</dbReference>
<organism evidence="7 8">
    <name type="scientific">Hydrogenophaga pseudoflava</name>
    <name type="common">Pseudomonas carboxydoflava</name>
    <dbReference type="NCBI Taxonomy" id="47421"/>
    <lineage>
        <taxon>Bacteria</taxon>
        <taxon>Pseudomonadati</taxon>
        <taxon>Pseudomonadota</taxon>
        <taxon>Betaproteobacteria</taxon>
        <taxon>Burkholderiales</taxon>
        <taxon>Comamonadaceae</taxon>
        <taxon>Hydrogenophaga</taxon>
    </lineage>
</organism>
<dbReference type="PANTHER" id="PTHR30468:SF1">
    <property type="entry name" value="ALPHA-KETOGLUTARATE-DEPENDENT SULFONATE DIOXYGENASE"/>
    <property type="match status" value="1"/>
</dbReference>
<dbReference type="AlphaFoldDB" id="A0A4P6WZE0"/>
<dbReference type="Gene3D" id="3.60.130.10">
    <property type="entry name" value="Clavaminate synthase-like"/>
    <property type="match status" value="1"/>
</dbReference>
<comment type="similarity">
    <text evidence="1">Belongs to the TfdA dioxygenase family.</text>
</comment>
<evidence type="ECO:0000256" key="2">
    <source>
        <dbReference type="ARBA" id="ARBA00022723"/>
    </source>
</evidence>
<dbReference type="EMBL" id="CP037867">
    <property type="protein sequence ID" value="QBM27568.1"/>
    <property type="molecule type" value="Genomic_DNA"/>
</dbReference>
<evidence type="ECO:0000259" key="6">
    <source>
        <dbReference type="Pfam" id="PF02668"/>
    </source>
</evidence>
<keyword evidence="2" id="KW-0479">Metal-binding</keyword>
<evidence type="ECO:0000313" key="7">
    <source>
        <dbReference type="EMBL" id="QBM27568.1"/>
    </source>
</evidence>
<keyword evidence="4 7" id="KW-0560">Oxidoreductase</keyword>
<dbReference type="InterPro" id="IPR003819">
    <property type="entry name" value="TauD/TfdA-like"/>
</dbReference>
<protein>
    <submittedName>
        <fullName evidence="7">Alpha-ketoglutarate-dependent taurine dioxygenase</fullName>
        <ecNumber evidence="7">1.14.11.17</ecNumber>
    </submittedName>
</protein>
<dbReference type="Pfam" id="PF02668">
    <property type="entry name" value="TauD"/>
    <property type="match status" value="1"/>
</dbReference>
<dbReference type="SUPFAM" id="SSF51197">
    <property type="entry name" value="Clavaminate synthase-like"/>
    <property type="match status" value="1"/>
</dbReference>
<dbReference type="EC" id="1.14.11.17" evidence="7"/>
<dbReference type="GO" id="GO:0000908">
    <property type="term" value="F:taurine dioxygenase activity"/>
    <property type="evidence" value="ECO:0007669"/>
    <property type="project" value="UniProtKB-EC"/>
</dbReference>
<accession>A0A4P6WZE0</accession>
<feature type="domain" description="TauD/TfdA-like" evidence="6">
    <location>
        <begin position="16"/>
        <end position="282"/>
    </location>
</feature>
<dbReference type="InterPro" id="IPR042098">
    <property type="entry name" value="TauD-like_sf"/>
</dbReference>
<keyword evidence="3 7" id="KW-0223">Dioxygenase</keyword>
<dbReference type="KEGG" id="hpse:HPF_07730"/>
<reference evidence="7 8" key="1">
    <citation type="submission" date="2019-03" db="EMBL/GenBank/DDBJ databases">
        <authorList>
            <person name="Sebastian G."/>
            <person name="Baumann P."/>
            <person name="Ruckert C."/>
            <person name="Kalinowski J."/>
            <person name="Nebel B."/>
            <person name="Takors R."/>
            <person name="Blombach B."/>
        </authorList>
    </citation>
    <scope>NUCLEOTIDE SEQUENCE [LARGE SCALE GENOMIC DNA]</scope>
    <source>
        <strain evidence="7 8">DSM 1084</strain>
    </source>
</reference>
<evidence type="ECO:0000256" key="5">
    <source>
        <dbReference type="ARBA" id="ARBA00023004"/>
    </source>
</evidence>
<dbReference type="InterPro" id="IPR051323">
    <property type="entry name" value="AtsK-like"/>
</dbReference>
<name>A0A4P6WZE0_HYDPS</name>
<evidence type="ECO:0000256" key="1">
    <source>
        <dbReference type="ARBA" id="ARBA00005896"/>
    </source>
</evidence>
<dbReference type="GO" id="GO:0046872">
    <property type="term" value="F:metal ion binding"/>
    <property type="evidence" value="ECO:0007669"/>
    <property type="project" value="UniProtKB-KW"/>
</dbReference>
<evidence type="ECO:0000256" key="3">
    <source>
        <dbReference type="ARBA" id="ARBA00022964"/>
    </source>
</evidence>
<evidence type="ECO:0000256" key="4">
    <source>
        <dbReference type="ARBA" id="ARBA00023002"/>
    </source>
</evidence>
<proteinExistence type="inferred from homology"/>
<dbReference type="PANTHER" id="PTHR30468">
    <property type="entry name" value="ALPHA-KETOGLUTARATE-DEPENDENT SULFONATE DIOXYGENASE"/>
    <property type="match status" value="1"/>
</dbReference>
<dbReference type="RefSeq" id="WP_133156228.1">
    <property type="nucleotide sequence ID" value="NZ_CP037867.1"/>
</dbReference>
<sequence>MSQLNDLPGTYSRFKVEPYTPNIGAVIHGLDLRQPLDEATQAELRDALARHEVIFFRDQDLTPEQHVAFTRSFGGVAEVKAFFPRLEAHPEIEIVESTSEKPKAASNWHADITWREQPPLGTSLYAQVIPATGGDTLWASLTAAYDSLPPAFQAYLETLTAVHTWEISGWTEYLLRKDASGDELKAARAKYPPVEHPVVRVHPVTGKKILYVNSTFTSHIKGLSRSDSDALLTQLFELARVPEFQARLRWAQGTLAVWDNRSTQHYAVGDFFPQHRKLHRITITTDQTF</sequence>